<dbReference type="InterPro" id="IPR024632">
    <property type="entry name" value="PLipase_D_C"/>
</dbReference>
<dbReference type="PIRSF" id="PIRSF036470">
    <property type="entry name" value="PLD_plant"/>
    <property type="match status" value="1"/>
</dbReference>
<dbReference type="InterPro" id="IPR011402">
    <property type="entry name" value="PLipase_D_pln"/>
</dbReference>
<dbReference type="Pfam" id="PF00168">
    <property type="entry name" value="C2"/>
    <property type="match status" value="1"/>
</dbReference>
<dbReference type="PROSITE" id="PS50035">
    <property type="entry name" value="PLD"/>
    <property type="match status" value="2"/>
</dbReference>
<dbReference type="PANTHER" id="PTHR18896:SF60">
    <property type="entry name" value="PHOSPHOLIPASE D"/>
    <property type="match status" value="1"/>
</dbReference>
<comment type="caution">
    <text evidence="14">The sequence shown here is derived from an EMBL/GenBank/DDBJ whole genome shotgun (WGS) entry which is preliminary data.</text>
</comment>
<proteinExistence type="inferred from homology"/>
<evidence type="ECO:0000256" key="4">
    <source>
        <dbReference type="ARBA" id="ARBA00012027"/>
    </source>
</evidence>
<dbReference type="Gene3D" id="3.30.870.10">
    <property type="entry name" value="Endonuclease Chain A"/>
    <property type="match status" value="2"/>
</dbReference>
<evidence type="ECO:0000256" key="3">
    <source>
        <dbReference type="ARBA" id="ARBA00010683"/>
    </source>
</evidence>
<keyword evidence="5" id="KW-0479">Metal-binding</keyword>
<evidence type="ECO:0000256" key="10">
    <source>
        <dbReference type="ARBA" id="ARBA00023098"/>
    </source>
</evidence>
<dbReference type="EC" id="3.1.4.4" evidence="4 11"/>
<reference evidence="14" key="1">
    <citation type="submission" date="2020-06" db="EMBL/GenBank/DDBJ databases">
        <authorList>
            <person name="Li T."/>
            <person name="Hu X."/>
            <person name="Zhang T."/>
            <person name="Song X."/>
            <person name="Zhang H."/>
            <person name="Dai N."/>
            <person name="Sheng W."/>
            <person name="Hou X."/>
            <person name="Wei L."/>
        </authorList>
    </citation>
    <scope>NUCLEOTIDE SEQUENCE</scope>
    <source>
        <strain evidence="14">K16</strain>
        <tissue evidence="14">Leaf</tissue>
    </source>
</reference>
<dbReference type="Pfam" id="PF00614">
    <property type="entry name" value="PLDc"/>
    <property type="match status" value="1"/>
</dbReference>
<dbReference type="InterPro" id="IPR035892">
    <property type="entry name" value="C2_domain_sf"/>
</dbReference>
<keyword evidence="10" id="KW-0443">Lipid metabolism</keyword>
<protein>
    <recommendedName>
        <fullName evidence="4 11">Phospholipase D</fullName>
        <ecNumber evidence="4 11">3.1.4.4</ecNumber>
    </recommendedName>
</protein>
<comment type="function">
    <text evidence="11">Hydrolyzes glycerol-phospholipids at the terminal phosphodiesteric bond.</text>
</comment>
<name>A0AAE1W613_9LAMI</name>
<dbReference type="PANTHER" id="PTHR18896">
    <property type="entry name" value="PHOSPHOLIPASE D"/>
    <property type="match status" value="1"/>
</dbReference>
<keyword evidence="15" id="KW-1185">Reference proteome</keyword>
<organism evidence="14 15">
    <name type="scientific">Sesamum angolense</name>
    <dbReference type="NCBI Taxonomy" id="2727404"/>
    <lineage>
        <taxon>Eukaryota</taxon>
        <taxon>Viridiplantae</taxon>
        <taxon>Streptophyta</taxon>
        <taxon>Embryophyta</taxon>
        <taxon>Tracheophyta</taxon>
        <taxon>Spermatophyta</taxon>
        <taxon>Magnoliopsida</taxon>
        <taxon>eudicotyledons</taxon>
        <taxon>Gunneridae</taxon>
        <taxon>Pentapetalae</taxon>
        <taxon>asterids</taxon>
        <taxon>lamiids</taxon>
        <taxon>Lamiales</taxon>
        <taxon>Pedaliaceae</taxon>
        <taxon>Sesamum</taxon>
    </lineage>
</organism>
<comment type="similarity">
    <text evidence="3 11">Belongs to the phospholipase D family. C2-PLD subfamily.</text>
</comment>
<evidence type="ECO:0000256" key="9">
    <source>
        <dbReference type="ARBA" id="ARBA00022963"/>
    </source>
</evidence>
<dbReference type="Gene3D" id="2.60.40.150">
    <property type="entry name" value="C2 domain"/>
    <property type="match status" value="1"/>
</dbReference>
<dbReference type="CDD" id="cd04015">
    <property type="entry name" value="C2_plant_PLD"/>
    <property type="match status" value="1"/>
</dbReference>
<accession>A0AAE1W613</accession>
<sequence length="706" mass="80341">MAGDNPDSNLIYLHGDLDLKIIEARCLPNMDLVSERLRRCLAPFDLCRKPCTSSTRGNHHHHRKIITSDPYVTVCLAGARVARTRIISNSQNPVWEEHFKIPLAHPVSQVEFEVKDNDVFGADLIGIAILPAKRIASGELIDEWFPVIGSNGKPPKPDTAIRLQMTFIPCQQNPIYLNGISETMDWRKVIFHYGMEERPQKILAVVGTLYTHHQKCVIVDTQGHGNNRKITSFIGGLDLCDGRYDTPEHRLFCDLDTVFKDDFHNPTFPPGKKGPRQPWHDLHCKLEGPAAYDVLKNFEQRWRKATKWSEFGQKFKRISHWHDDALLKIERISWIISPSTTVPNDHPLLWVSGEDDPENWHVQVFRSIDSGSLKGFPKNVHAADAQNLVWAKNLVIDRSIQMAYIQAIRSAQHFIYIENQYFLGSSYAWPSYKNAGADNLIPMELALKIASKIRAKERFTVYVVIPMWPEGAPESASVQEILYWQGQTMQMMYDIIAREIKFSQLENAHPTDYLNFYCLGNREECNEEESKANGQPASNGNTDTASKKFGRFMIYVHAKGMIVDDEHVILGSANINQRSMAGSRDTEIAMGAYQPHYTWTKKKEHPRGQVYGYRMSLWAEHIGKIEGCFNEPEDLDCVRYVNNVAEENWMRYTAEEYTPLQGHILKYPVEVSAEGKVNSLPGYENFPDVGGKVLGAPTSLPDALTT</sequence>
<comment type="cofactor">
    <cofactor evidence="2 11">
        <name>Ca(2+)</name>
        <dbReference type="ChEBI" id="CHEBI:29108"/>
    </cofactor>
</comment>
<dbReference type="SUPFAM" id="SSF49562">
    <property type="entry name" value="C2 domain (Calcium/lipid-binding domain, CaLB)"/>
    <property type="match status" value="1"/>
</dbReference>
<reference evidence="14" key="2">
    <citation type="journal article" date="2024" name="Plant">
        <title>Genomic evolution and insights into agronomic trait innovations of Sesamum species.</title>
        <authorList>
            <person name="Miao H."/>
            <person name="Wang L."/>
            <person name="Qu L."/>
            <person name="Liu H."/>
            <person name="Sun Y."/>
            <person name="Le M."/>
            <person name="Wang Q."/>
            <person name="Wei S."/>
            <person name="Zheng Y."/>
            <person name="Lin W."/>
            <person name="Duan Y."/>
            <person name="Cao H."/>
            <person name="Xiong S."/>
            <person name="Wang X."/>
            <person name="Wei L."/>
            <person name="Li C."/>
            <person name="Ma Q."/>
            <person name="Ju M."/>
            <person name="Zhao R."/>
            <person name="Li G."/>
            <person name="Mu C."/>
            <person name="Tian Q."/>
            <person name="Mei H."/>
            <person name="Zhang T."/>
            <person name="Gao T."/>
            <person name="Zhang H."/>
        </authorList>
    </citation>
    <scope>NUCLEOTIDE SEQUENCE</scope>
    <source>
        <strain evidence="14">K16</strain>
    </source>
</reference>
<dbReference type="GO" id="GO:0005509">
    <property type="term" value="F:calcium ion binding"/>
    <property type="evidence" value="ECO:0007669"/>
    <property type="project" value="InterPro"/>
</dbReference>
<evidence type="ECO:0000259" key="13">
    <source>
        <dbReference type="PROSITE" id="PS50035"/>
    </source>
</evidence>
<dbReference type="GO" id="GO:0046470">
    <property type="term" value="P:phosphatidylcholine metabolic process"/>
    <property type="evidence" value="ECO:0007669"/>
    <property type="project" value="InterPro"/>
</dbReference>
<dbReference type="SMART" id="SM00239">
    <property type="entry name" value="C2"/>
    <property type="match status" value="1"/>
</dbReference>
<gene>
    <name evidence="14" type="ORF">Sango_2349300</name>
</gene>
<dbReference type="InterPro" id="IPR001736">
    <property type="entry name" value="PLipase_D/transphosphatidylase"/>
</dbReference>
<feature type="domain" description="C2" evidence="12">
    <location>
        <begin position="1"/>
        <end position="145"/>
    </location>
</feature>
<evidence type="ECO:0000256" key="2">
    <source>
        <dbReference type="ARBA" id="ARBA00001913"/>
    </source>
</evidence>
<dbReference type="Pfam" id="PF12357">
    <property type="entry name" value="PLD_C"/>
    <property type="match status" value="1"/>
</dbReference>
<dbReference type="Proteomes" id="UP001289374">
    <property type="component" value="Unassembled WGS sequence"/>
</dbReference>
<evidence type="ECO:0000313" key="14">
    <source>
        <dbReference type="EMBL" id="KAK4387427.1"/>
    </source>
</evidence>
<keyword evidence="8 11" id="KW-0106">Calcium</keyword>
<dbReference type="SUPFAM" id="SSF56024">
    <property type="entry name" value="Phospholipase D/nuclease"/>
    <property type="match status" value="2"/>
</dbReference>
<dbReference type="InterPro" id="IPR015679">
    <property type="entry name" value="PLipase_D_fam"/>
</dbReference>
<dbReference type="GO" id="GO:0005886">
    <property type="term" value="C:plasma membrane"/>
    <property type="evidence" value="ECO:0007669"/>
    <property type="project" value="TreeGrafter"/>
</dbReference>
<evidence type="ECO:0000256" key="6">
    <source>
        <dbReference type="ARBA" id="ARBA00022737"/>
    </source>
</evidence>
<dbReference type="GO" id="GO:0009395">
    <property type="term" value="P:phospholipid catabolic process"/>
    <property type="evidence" value="ECO:0007669"/>
    <property type="project" value="TreeGrafter"/>
</dbReference>
<dbReference type="EMBL" id="JACGWL010000014">
    <property type="protein sequence ID" value="KAK4387427.1"/>
    <property type="molecule type" value="Genomic_DNA"/>
</dbReference>
<evidence type="ECO:0000256" key="8">
    <source>
        <dbReference type="ARBA" id="ARBA00022837"/>
    </source>
</evidence>
<evidence type="ECO:0000256" key="7">
    <source>
        <dbReference type="ARBA" id="ARBA00022801"/>
    </source>
</evidence>
<feature type="domain" description="PLD phosphodiesterase" evidence="13">
    <location>
        <begin position="208"/>
        <end position="243"/>
    </location>
</feature>
<evidence type="ECO:0000256" key="11">
    <source>
        <dbReference type="PIRNR" id="PIRNR036470"/>
    </source>
</evidence>
<comment type="catalytic activity">
    <reaction evidence="1 11">
        <text>a 1,2-diacyl-sn-glycero-3-phosphocholine + H2O = a 1,2-diacyl-sn-glycero-3-phosphate + choline + H(+)</text>
        <dbReference type="Rhea" id="RHEA:14445"/>
        <dbReference type="ChEBI" id="CHEBI:15354"/>
        <dbReference type="ChEBI" id="CHEBI:15377"/>
        <dbReference type="ChEBI" id="CHEBI:15378"/>
        <dbReference type="ChEBI" id="CHEBI:57643"/>
        <dbReference type="ChEBI" id="CHEBI:58608"/>
        <dbReference type="EC" id="3.1.4.4"/>
    </reaction>
</comment>
<dbReference type="SMART" id="SM00155">
    <property type="entry name" value="PLDc"/>
    <property type="match status" value="2"/>
</dbReference>
<keyword evidence="7 11" id="KW-0378">Hydrolase</keyword>
<feature type="domain" description="PLD phosphodiesterase" evidence="13">
    <location>
        <begin position="552"/>
        <end position="579"/>
    </location>
</feature>
<evidence type="ECO:0000259" key="12">
    <source>
        <dbReference type="PROSITE" id="PS50004"/>
    </source>
</evidence>
<dbReference type="GO" id="GO:0004630">
    <property type="term" value="F:phospholipase D activity"/>
    <property type="evidence" value="ECO:0007669"/>
    <property type="project" value="UniProtKB-EC"/>
</dbReference>
<keyword evidence="6" id="KW-0677">Repeat</keyword>
<keyword evidence="9 11" id="KW-0442">Lipid degradation</keyword>
<evidence type="ECO:0000313" key="15">
    <source>
        <dbReference type="Proteomes" id="UP001289374"/>
    </source>
</evidence>
<dbReference type="InterPro" id="IPR000008">
    <property type="entry name" value="C2_dom"/>
</dbReference>
<dbReference type="AlphaFoldDB" id="A0AAE1W613"/>
<dbReference type="PROSITE" id="PS50004">
    <property type="entry name" value="C2"/>
    <property type="match status" value="1"/>
</dbReference>
<evidence type="ECO:0000256" key="1">
    <source>
        <dbReference type="ARBA" id="ARBA00000798"/>
    </source>
</evidence>
<evidence type="ECO:0000256" key="5">
    <source>
        <dbReference type="ARBA" id="ARBA00022723"/>
    </source>
</evidence>